<comment type="catalytic activity">
    <reaction evidence="10">
        <text>(sulfur carrier)-H + L-cysteine = (sulfur carrier)-SH + L-alanine</text>
        <dbReference type="Rhea" id="RHEA:43892"/>
        <dbReference type="Rhea" id="RHEA-COMP:14737"/>
        <dbReference type="Rhea" id="RHEA-COMP:14739"/>
        <dbReference type="ChEBI" id="CHEBI:29917"/>
        <dbReference type="ChEBI" id="CHEBI:35235"/>
        <dbReference type="ChEBI" id="CHEBI:57972"/>
        <dbReference type="ChEBI" id="CHEBI:64428"/>
        <dbReference type="EC" id="2.8.1.7"/>
    </reaction>
</comment>
<evidence type="ECO:0000256" key="8">
    <source>
        <dbReference type="ARBA" id="ARBA00023004"/>
    </source>
</evidence>
<keyword evidence="5" id="KW-0808">Transferase</keyword>
<proteinExistence type="inferred from homology"/>
<evidence type="ECO:0000256" key="2">
    <source>
        <dbReference type="ARBA" id="ARBA00003120"/>
    </source>
</evidence>
<dbReference type="InterPro" id="IPR015421">
    <property type="entry name" value="PyrdxlP-dep_Trfase_major"/>
</dbReference>
<sequence>MTYLDYQATTPIAPEVEQAMAPWIADRFANPHSPSRWGNEAEAAIEVARKRIEKAVDLRGGRIAFTGSATEALNWALKGTVENARATRQDGRNRVITVATEHAAVLDTCEWLAEQGIDLTILPVDREGRLDLDLLARELDDRVLMVAVMMVNNEIGVTQAISAISRMAHGVGAIMVCDAVQAFGRVEICEGPDLVALSAHKIHGPKAIGALWMRKGKEPAPLIHGGGQELGLRSGTLSPALCVGFGAAAKLAAERMTKDYDLVQRLSAAAKHALGPDWIINGSTAHRYPGNLSIRRDGIDAARLLADLRDMAFSLGSACASGSGRPSHVLRAIGLDYREARSSIRLGFGRYTTQQDLVAACKQLATAAKAQEHLVA</sequence>
<keyword evidence="7" id="KW-0663">Pyridoxal phosphate</keyword>
<keyword evidence="13" id="KW-1185">Reference proteome</keyword>
<keyword evidence="8" id="KW-0408">Iron</keyword>
<dbReference type="SUPFAM" id="SSF53383">
    <property type="entry name" value="PLP-dependent transferases"/>
    <property type="match status" value="1"/>
</dbReference>
<dbReference type="PIRSF" id="PIRSF005572">
    <property type="entry name" value="NifS"/>
    <property type="match status" value="1"/>
</dbReference>
<dbReference type="EMBL" id="BAABBM010000001">
    <property type="protein sequence ID" value="GAA3888359.1"/>
    <property type="molecule type" value="Genomic_DNA"/>
</dbReference>
<dbReference type="RefSeq" id="WP_344698050.1">
    <property type="nucleotide sequence ID" value="NZ_BAABBM010000001.1"/>
</dbReference>
<evidence type="ECO:0000256" key="4">
    <source>
        <dbReference type="ARBA" id="ARBA00013558"/>
    </source>
</evidence>
<evidence type="ECO:0000256" key="7">
    <source>
        <dbReference type="ARBA" id="ARBA00022898"/>
    </source>
</evidence>
<organism evidence="12 13">
    <name type="scientific">Sphingomonas limnosediminicola</name>
    <dbReference type="NCBI Taxonomy" id="940133"/>
    <lineage>
        <taxon>Bacteria</taxon>
        <taxon>Pseudomonadati</taxon>
        <taxon>Pseudomonadota</taxon>
        <taxon>Alphaproteobacteria</taxon>
        <taxon>Sphingomonadales</taxon>
        <taxon>Sphingomonadaceae</taxon>
        <taxon>Sphingomonas</taxon>
    </lineage>
</organism>
<dbReference type="InterPro" id="IPR015422">
    <property type="entry name" value="PyrdxlP-dep_Trfase_small"/>
</dbReference>
<dbReference type="Gene3D" id="1.10.260.50">
    <property type="match status" value="1"/>
</dbReference>
<dbReference type="InterPro" id="IPR000192">
    <property type="entry name" value="Aminotrans_V_dom"/>
</dbReference>
<gene>
    <name evidence="12" type="primary">nifS</name>
    <name evidence="12" type="ORF">GCM10022276_04320</name>
</gene>
<protein>
    <recommendedName>
        <fullName evidence="4">Cysteine desulfurase</fullName>
    </recommendedName>
</protein>
<evidence type="ECO:0000256" key="3">
    <source>
        <dbReference type="ARBA" id="ARBA00006490"/>
    </source>
</evidence>
<dbReference type="Proteomes" id="UP001500827">
    <property type="component" value="Unassembled WGS sequence"/>
</dbReference>
<keyword evidence="6" id="KW-0479">Metal-binding</keyword>
<name>A0ABP7KUJ0_9SPHN</name>
<dbReference type="InterPro" id="IPR016454">
    <property type="entry name" value="Cysteine_dSase"/>
</dbReference>
<dbReference type="PANTHER" id="PTHR11601">
    <property type="entry name" value="CYSTEINE DESULFURYLASE FAMILY MEMBER"/>
    <property type="match status" value="1"/>
</dbReference>
<comment type="similarity">
    <text evidence="3">Belongs to the class-V pyridoxal-phosphate-dependent aminotransferase family. NifS/IscS subfamily.</text>
</comment>
<feature type="domain" description="Aminotransferase class V" evidence="11">
    <location>
        <begin position="2"/>
        <end position="357"/>
    </location>
</feature>
<comment type="caution">
    <text evidence="12">The sequence shown here is derived from an EMBL/GenBank/DDBJ whole genome shotgun (WGS) entry which is preliminary data.</text>
</comment>
<comment type="cofactor">
    <cofactor evidence="1">
        <name>pyridoxal 5'-phosphate</name>
        <dbReference type="ChEBI" id="CHEBI:597326"/>
    </cofactor>
</comment>
<evidence type="ECO:0000256" key="10">
    <source>
        <dbReference type="ARBA" id="ARBA00050776"/>
    </source>
</evidence>
<evidence type="ECO:0000256" key="9">
    <source>
        <dbReference type="ARBA" id="ARBA00023014"/>
    </source>
</evidence>
<keyword evidence="9" id="KW-0411">Iron-sulfur</keyword>
<dbReference type="Gene3D" id="3.90.1150.10">
    <property type="entry name" value="Aspartate Aminotransferase, domain 1"/>
    <property type="match status" value="1"/>
</dbReference>
<dbReference type="InterPro" id="IPR015424">
    <property type="entry name" value="PyrdxlP-dep_Trfase"/>
</dbReference>
<evidence type="ECO:0000256" key="6">
    <source>
        <dbReference type="ARBA" id="ARBA00022723"/>
    </source>
</evidence>
<evidence type="ECO:0000256" key="5">
    <source>
        <dbReference type="ARBA" id="ARBA00022679"/>
    </source>
</evidence>
<dbReference type="PANTHER" id="PTHR11601:SF34">
    <property type="entry name" value="CYSTEINE DESULFURASE"/>
    <property type="match status" value="1"/>
</dbReference>
<dbReference type="Gene3D" id="3.40.640.10">
    <property type="entry name" value="Type I PLP-dependent aspartate aminotransferase-like (Major domain)"/>
    <property type="match status" value="1"/>
</dbReference>
<accession>A0ABP7KUJ0</accession>
<evidence type="ECO:0000259" key="11">
    <source>
        <dbReference type="Pfam" id="PF00266"/>
    </source>
</evidence>
<evidence type="ECO:0000313" key="12">
    <source>
        <dbReference type="EMBL" id="GAA3888359.1"/>
    </source>
</evidence>
<evidence type="ECO:0000256" key="1">
    <source>
        <dbReference type="ARBA" id="ARBA00001933"/>
    </source>
</evidence>
<reference evidence="13" key="1">
    <citation type="journal article" date="2019" name="Int. J. Syst. Evol. Microbiol.">
        <title>The Global Catalogue of Microorganisms (GCM) 10K type strain sequencing project: providing services to taxonomists for standard genome sequencing and annotation.</title>
        <authorList>
            <consortium name="The Broad Institute Genomics Platform"/>
            <consortium name="The Broad Institute Genome Sequencing Center for Infectious Disease"/>
            <person name="Wu L."/>
            <person name="Ma J."/>
        </authorList>
    </citation>
    <scope>NUCLEOTIDE SEQUENCE [LARGE SCALE GENOMIC DNA]</scope>
    <source>
        <strain evidence="13">JCM 17543</strain>
    </source>
</reference>
<comment type="function">
    <text evidence="2">Catalyzes the removal of elemental sulfur atoms from cysteine to produce alanine. Seems to participate in the biosynthesis of the nitrogenase metalloclusters by providing the inorganic sulfur required for the Fe-S core formation.</text>
</comment>
<evidence type="ECO:0000313" key="13">
    <source>
        <dbReference type="Proteomes" id="UP001500827"/>
    </source>
</evidence>
<dbReference type="Pfam" id="PF00266">
    <property type="entry name" value="Aminotran_5"/>
    <property type="match status" value="1"/>
</dbReference>